<feature type="compositionally biased region" description="Basic residues" evidence="6">
    <location>
        <begin position="778"/>
        <end position="788"/>
    </location>
</feature>
<organism evidence="8">
    <name type="scientific">Lichtheimia ramosa</name>
    <dbReference type="NCBI Taxonomy" id="688394"/>
    <lineage>
        <taxon>Eukaryota</taxon>
        <taxon>Fungi</taxon>
        <taxon>Fungi incertae sedis</taxon>
        <taxon>Mucoromycota</taxon>
        <taxon>Mucoromycotina</taxon>
        <taxon>Mucoromycetes</taxon>
        <taxon>Mucorales</taxon>
        <taxon>Lichtheimiaceae</taxon>
        <taxon>Lichtheimia</taxon>
    </lineage>
</organism>
<dbReference type="AlphaFoldDB" id="A0A077X3E4"/>
<dbReference type="EMBL" id="LK023385">
    <property type="protein sequence ID" value="CDS13803.1"/>
    <property type="molecule type" value="Genomic_DNA"/>
</dbReference>
<reference evidence="8" key="1">
    <citation type="journal article" date="2014" name="Genome Announc.">
        <title>De novo whole-genome sequence and genome annotation of Lichtheimia ramosa.</title>
        <authorList>
            <person name="Linde J."/>
            <person name="Schwartze V."/>
            <person name="Binder U."/>
            <person name="Lass-Florl C."/>
            <person name="Voigt K."/>
            <person name="Horn F."/>
        </authorList>
    </citation>
    <scope>NUCLEOTIDE SEQUENCE</scope>
    <source>
        <strain evidence="8">JMRC FSU:6197</strain>
    </source>
</reference>
<keyword evidence="3" id="KW-0344">Guanine-nucleotide releasing factor</keyword>
<evidence type="ECO:0000256" key="1">
    <source>
        <dbReference type="ARBA" id="ARBA00004496"/>
    </source>
</evidence>
<keyword evidence="2" id="KW-0963">Cytoplasm</keyword>
<evidence type="ECO:0000256" key="6">
    <source>
        <dbReference type="SAM" id="MobiDB-lite"/>
    </source>
</evidence>
<dbReference type="GO" id="GO:0006914">
    <property type="term" value="P:autophagy"/>
    <property type="evidence" value="ECO:0007669"/>
    <property type="project" value="UniProtKB-KW"/>
</dbReference>
<evidence type="ECO:0000313" key="8">
    <source>
        <dbReference type="EMBL" id="CDS13803.1"/>
    </source>
</evidence>
<dbReference type="PANTHER" id="PTHR31334:SF1">
    <property type="entry name" value="GUANINE NUCLEOTIDE EXCHANGE PROTEIN SMCR8"/>
    <property type="match status" value="1"/>
</dbReference>
<feature type="region of interest" description="Disordered" evidence="6">
    <location>
        <begin position="399"/>
        <end position="437"/>
    </location>
</feature>
<feature type="region of interest" description="Disordered" evidence="6">
    <location>
        <begin position="831"/>
        <end position="875"/>
    </location>
</feature>
<protein>
    <recommendedName>
        <fullName evidence="7">UDENN FLCN/SMCR8-type domain-containing protein</fullName>
    </recommendedName>
</protein>
<comment type="subcellular location">
    <subcellularLocation>
        <location evidence="1">Cytoplasm</location>
    </subcellularLocation>
</comment>
<feature type="compositionally biased region" description="Low complexity" evidence="6">
    <location>
        <begin position="789"/>
        <end position="800"/>
    </location>
</feature>
<name>A0A077X3E4_9FUNG</name>
<dbReference type="OrthoDB" id="2289278at2759"/>
<feature type="compositionally biased region" description="Low complexity" evidence="6">
    <location>
        <begin position="406"/>
        <end position="419"/>
    </location>
</feature>
<evidence type="ECO:0000256" key="5">
    <source>
        <dbReference type="ARBA" id="ARBA00038137"/>
    </source>
</evidence>
<evidence type="ECO:0000256" key="3">
    <source>
        <dbReference type="ARBA" id="ARBA00022658"/>
    </source>
</evidence>
<dbReference type="GO" id="GO:0032045">
    <property type="term" value="C:guanyl-nucleotide exchange factor complex"/>
    <property type="evidence" value="ECO:0007669"/>
    <property type="project" value="TreeGrafter"/>
</dbReference>
<feature type="domain" description="UDENN FLCN/SMCR8-type" evidence="7">
    <location>
        <begin position="37"/>
        <end position="814"/>
    </location>
</feature>
<dbReference type="PANTHER" id="PTHR31334">
    <property type="entry name" value="SMITH-MAGENIS SYNDROME REGION GENE 8 PROTEIN"/>
    <property type="match status" value="1"/>
</dbReference>
<keyword evidence="4" id="KW-0072">Autophagy</keyword>
<proteinExistence type="inferred from homology"/>
<dbReference type="InterPro" id="IPR037521">
    <property type="entry name" value="FLCN/SMCR8_DENN"/>
</dbReference>
<comment type="similarity">
    <text evidence="5">Belongs to the SMCR8 family.</text>
</comment>
<dbReference type="GO" id="GO:0005737">
    <property type="term" value="C:cytoplasm"/>
    <property type="evidence" value="ECO:0007669"/>
    <property type="project" value="UniProtKB-SubCell"/>
</dbReference>
<sequence>MGSNSISPTEANLLAIPQTNNSSKADPVLGMTCSSTRHCRRTPKDFILISEFSELEGPLALAVVAASTYIDLKEEQHLLDKQLQQLDLNEFDFNAFALRVVSVDQTAEQLDANDDDDNGIAKEEEVTRTFSIPDDTQVYTTDSKNNCYAFTHHLTLFDINARGYVHPVALSYITCDPDKMLTRFEDFSERFDEVRKENFRNTLLLLSNPSSIDSHDQVARLMKKGNFSNFAFDLKCRLVDLEHTQSVLKSKPNPDISLDAMQQAITVTRLMIDTVESYVIQLLNEPLRAESPNSASDYHYSRKSSEGYQSTPGPMTPNSISDLMMMTAKDEKECQQQRQDPASPVGSLQPLAIFTQGHEHASSCLMEPGNDYQPKYIETLHPVAHFERKLRSLAQLCQEPHHHPPQQQQQQQSSSSSSSNEPPLSNSNKHRRSSNLMPEVIPLVSAIEPKIAEEEQQPSKPTFASTITHDMYAEAIRSMMEMTQDLGCSSEMLDLVEDETVYLQPYTGTLSVGGAFIMNMRNPQPKQAIYSSSNSTSGGSSSHNSTNITTAVVEKKTQEPLPAIDEAEYDDDNNSNQECKLDDDDDLLAAATPRLFSSPLWQHYQEGHTHIDTLKHLRDILPHAIFTLLTGRPVVILGKEDMVQKAVQALSVFVPGSAKTQRAVIPWYDGQLTDIELGSFKLVGAASVDASIYKLDISCLDLDAKQPNLITSPLYLEGQWVTRIVESIIFFSSDKAWRSHLQTILMEIALKAFIYHYMYTRDSQSLAVATAGLLSSHHHSSKTSRRSSSRSAGEYDSSSSDGGGLTRRWSVRRIMSYLRRIEERQGDEIRASLSETPLDQDAVYSSRDLSDDESTSDTESTSSTGSTESNNTDGIPLIERRGRRFLAEKLGVHGDDQNIVIYFASITENNM</sequence>
<dbReference type="PROSITE" id="PS51834">
    <property type="entry name" value="DENN_FLCN_SMCR8"/>
    <property type="match status" value="1"/>
</dbReference>
<gene>
    <name evidence="8" type="ORF">LRAMOSA05977</name>
</gene>
<feature type="region of interest" description="Disordered" evidence="6">
    <location>
        <begin position="291"/>
        <end position="319"/>
    </location>
</feature>
<evidence type="ECO:0000256" key="4">
    <source>
        <dbReference type="ARBA" id="ARBA00023006"/>
    </source>
</evidence>
<dbReference type="GO" id="GO:0005085">
    <property type="term" value="F:guanyl-nucleotide exchange factor activity"/>
    <property type="evidence" value="ECO:0007669"/>
    <property type="project" value="UniProtKB-KW"/>
</dbReference>
<feature type="region of interest" description="Disordered" evidence="6">
    <location>
        <begin position="556"/>
        <end position="578"/>
    </location>
</feature>
<feature type="compositionally biased region" description="Low complexity" evidence="6">
    <location>
        <begin position="857"/>
        <end position="873"/>
    </location>
</feature>
<evidence type="ECO:0000256" key="2">
    <source>
        <dbReference type="ARBA" id="ARBA00022490"/>
    </source>
</evidence>
<feature type="region of interest" description="Disordered" evidence="6">
    <location>
        <begin position="778"/>
        <end position="804"/>
    </location>
</feature>
<accession>A0A077X3E4</accession>
<feature type="compositionally biased region" description="Polar residues" evidence="6">
    <location>
        <begin position="306"/>
        <end position="319"/>
    </location>
</feature>
<evidence type="ECO:0000259" key="7">
    <source>
        <dbReference type="PROSITE" id="PS51834"/>
    </source>
</evidence>